<proteinExistence type="predicted"/>
<dbReference type="EMBL" id="KN714666">
    <property type="protein sequence ID" value="KUI52614.1"/>
    <property type="molecule type" value="Genomic_DNA"/>
</dbReference>
<name>A0A194ULS6_CYTMA</name>
<evidence type="ECO:0000313" key="2">
    <source>
        <dbReference type="Proteomes" id="UP000078576"/>
    </source>
</evidence>
<protein>
    <submittedName>
        <fullName evidence="1">Uncharacterized protein</fullName>
    </submittedName>
</protein>
<evidence type="ECO:0000313" key="1">
    <source>
        <dbReference type="EMBL" id="KUI52614.1"/>
    </source>
</evidence>
<dbReference type="OrthoDB" id="1606438at2759"/>
<organism evidence="1 2">
    <name type="scientific">Cytospora mali</name>
    <name type="common">Apple Valsa canker fungus</name>
    <name type="synonym">Valsa mali</name>
    <dbReference type="NCBI Taxonomy" id="578113"/>
    <lineage>
        <taxon>Eukaryota</taxon>
        <taxon>Fungi</taxon>
        <taxon>Dikarya</taxon>
        <taxon>Ascomycota</taxon>
        <taxon>Pezizomycotina</taxon>
        <taxon>Sordariomycetes</taxon>
        <taxon>Sordariomycetidae</taxon>
        <taxon>Diaporthales</taxon>
        <taxon>Cytosporaceae</taxon>
        <taxon>Cytospora</taxon>
    </lineage>
</organism>
<gene>
    <name evidence="1" type="ORF">VP1G_10508</name>
</gene>
<dbReference type="AlphaFoldDB" id="A0A194ULS6"/>
<reference evidence="2" key="1">
    <citation type="submission" date="2014-12" db="EMBL/GenBank/DDBJ databases">
        <title>Genome Sequence of Valsa Canker Pathogens Uncovers a Specific Adaption of Colonization on Woody Bark.</title>
        <authorList>
            <person name="Yin Z."/>
            <person name="Liu H."/>
            <person name="Gao X."/>
            <person name="Li Z."/>
            <person name="Song N."/>
            <person name="Ke X."/>
            <person name="Dai Q."/>
            <person name="Wu Y."/>
            <person name="Sun Y."/>
            <person name="Xu J.-R."/>
            <person name="Kang Z.K."/>
            <person name="Wang L."/>
            <person name="Huang L."/>
        </authorList>
    </citation>
    <scope>NUCLEOTIDE SEQUENCE [LARGE SCALE GENOMIC DNA]</scope>
    <source>
        <strain evidence="2">SXYL134</strain>
    </source>
</reference>
<dbReference type="Proteomes" id="UP000078576">
    <property type="component" value="Unassembled WGS sequence"/>
</dbReference>
<keyword evidence="2" id="KW-1185">Reference proteome</keyword>
<sequence>MASNNSTTCILQLADTINTSVAKIQEVLASKNLPSPSFDEDAPSSLSREVADAQSAVLDVTAELRDLLTVEPTTLIHDYGGVYNSMENILFQV</sequence>
<accession>A0A194ULS6</accession>